<keyword evidence="3" id="KW-1185">Reference proteome</keyword>
<dbReference type="Pfam" id="PF13975">
    <property type="entry name" value="gag-asp_proteas"/>
    <property type="match status" value="1"/>
</dbReference>
<dbReference type="KEGG" id="enn:FRE64_13295"/>
<dbReference type="Proteomes" id="UP000318453">
    <property type="component" value="Chromosome"/>
</dbReference>
<sequence>MKSILALLTFSVAVLLPATGNTQGCYMIDKYGEQIDLSSICEKNDNSSAPTVTSTEGVFESPIKRHQDGIPVIEVSFNDQETVEMMVDTGASATVLPPDVAERLGIEPERTVRASTPSDREVEFPAGRVASMNAGGAVAEDVMIIIAPAVSTGLLGQNFFSRYDVSIREDVVEFRDR</sequence>
<evidence type="ECO:0008006" key="4">
    <source>
        <dbReference type="Google" id="ProtNLM"/>
    </source>
</evidence>
<dbReference type="GO" id="GO:0006508">
    <property type="term" value="P:proteolysis"/>
    <property type="evidence" value="ECO:0007669"/>
    <property type="project" value="InterPro"/>
</dbReference>
<proteinExistence type="predicted"/>
<evidence type="ECO:0000256" key="1">
    <source>
        <dbReference type="SAM" id="SignalP"/>
    </source>
</evidence>
<organism evidence="2 3">
    <name type="scientific">Euhalothece natronophila Z-M001</name>
    <dbReference type="NCBI Taxonomy" id="522448"/>
    <lineage>
        <taxon>Bacteria</taxon>
        <taxon>Bacillati</taxon>
        <taxon>Cyanobacteriota</taxon>
        <taxon>Cyanophyceae</taxon>
        <taxon>Oscillatoriophycideae</taxon>
        <taxon>Chroococcales</taxon>
        <taxon>Halothecacae</taxon>
        <taxon>Halothece cluster</taxon>
        <taxon>Euhalothece</taxon>
    </lineage>
</organism>
<dbReference type="Gene3D" id="2.40.70.10">
    <property type="entry name" value="Acid Proteases"/>
    <property type="match status" value="1"/>
</dbReference>
<evidence type="ECO:0000313" key="3">
    <source>
        <dbReference type="Proteomes" id="UP000318453"/>
    </source>
</evidence>
<accession>A0A5B8NQK5</accession>
<keyword evidence="1" id="KW-0732">Signal</keyword>
<dbReference type="InterPro" id="IPR021109">
    <property type="entry name" value="Peptidase_aspartic_dom_sf"/>
</dbReference>
<dbReference type="EMBL" id="CP042326">
    <property type="protein sequence ID" value="QDZ40831.1"/>
    <property type="molecule type" value="Genomic_DNA"/>
</dbReference>
<dbReference type="CDD" id="cd05483">
    <property type="entry name" value="retropepsin_like_bacteria"/>
    <property type="match status" value="1"/>
</dbReference>
<dbReference type="InterPro" id="IPR001969">
    <property type="entry name" value="Aspartic_peptidase_AS"/>
</dbReference>
<name>A0A5B8NQK5_9CHRO</name>
<feature type="signal peptide" evidence="1">
    <location>
        <begin position="1"/>
        <end position="20"/>
    </location>
</feature>
<gene>
    <name evidence="2" type="ORF">FRE64_13295</name>
</gene>
<dbReference type="OrthoDB" id="513120at2"/>
<dbReference type="GO" id="GO:0004190">
    <property type="term" value="F:aspartic-type endopeptidase activity"/>
    <property type="evidence" value="ECO:0007669"/>
    <property type="project" value="InterPro"/>
</dbReference>
<feature type="chain" id="PRO_5022958709" description="Aspartyl protease" evidence="1">
    <location>
        <begin position="21"/>
        <end position="177"/>
    </location>
</feature>
<dbReference type="RefSeq" id="WP_146296671.1">
    <property type="nucleotide sequence ID" value="NZ_CP042326.1"/>
</dbReference>
<dbReference type="SUPFAM" id="SSF50630">
    <property type="entry name" value="Acid proteases"/>
    <property type="match status" value="1"/>
</dbReference>
<dbReference type="AlphaFoldDB" id="A0A5B8NQK5"/>
<reference evidence="2" key="1">
    <citation type="submission" date="2019-08" db="EMBL/GenBank/DDBJ databases">
        <title>Carotenoids and Carotenoid Binding Proteins in the Halophilic Cyanobacterium Euhalothece sp. ZM00.</title>
        <authorList>
            <person name="Cho S.M."/>
            <person name="Song J.Y."/>
            <person name="Park Y.-I."/>
        </authorList>
    </citation>
    <scope>NUCLEOTIDE SEQUENCE [LARGE SCALE GENOMIC DNA]</scope>
    <source>
        <strain evidence="2">Z-M001</strain>
    </source>
</reference>
<dbReference type="InterPro" id="IPR034122">
    <property type="entry name" value="Retropepsin-like_bacterial"/>
</dbReference>
<dbReference type="PROSITE" id="PS00141">
    <property type="entry name" value="ASP_PROTEASE"/>
    <property type="match status" value="1"/>
</dbReference>
<evidence type="ECO:0000313" key="2">
    <source>
        <dbReference type="EMBL" id="QDZ40831.1"/>
    </source>
</evidence>
<protein>
    <recommendedName>
        <fullName evidence="4">Aspartyl protease</fullName>
    </recommendedName>
</protein>